<keyword evidence="1" id="KW-0732">Signal</keyword>
<evidence type="ECO:0000313" key="3">
    <source>
        <dbReference type="Proteomes" id="UP000009223"/>
    </source>
</evidence>
<dbReference type="STRING" id="545694.TREPR_0177"/>
<dbReference type="EMBL" id="CP001843">
    <property type="protein sequence ID" value="AEF84584.1"/>
    <property type="molecule type" value="Genomic_DNA"/>
</dbReference>
<dbReference type="OrthoDB" id="9823288at2"/>
<reference evidence="2 3" key="2">
    <citation type="journal article" date="2011" name="ISME J.">
        <title>RNA-seq reveals cooperative metabolic interactions between two termite-gut spirochete species in co-culture.</title>
        <authorList>
            <person name="Rosenthal A.Z."/>
            <person name="Matson E.G."/>
            <person name="Eldar A."/>
            <person name="Leadbetter J.R."/>
        </authorList>
    </citation>
    <scope>NUCLEOTIDE SEQUENCE [LARGE SCALE GENOMIC DNA]</scope>
    <source>
        <strain evidence="3">ATCC BAA-887 / DSM 12427 / ZAS-2</strain>
    </source>
</reference>
<feature type="signal peptide" evidence="1">
    <location>
        <begin position="1"/>
        <end position="22"/>
    </location>
</feature>
<reference evidence="3" key="1">
    <citation type="submission" date="2009-12" db="EMBL/GenBank/DDBJ databases">
        <title>Complete sequence of Treponema primitia strain ZAS-2.</title>
        <authorList>
            <person name="Tetu S.G."/>
            <person name="Matson E."/>
            <person name="Ren Q."/>
            <person name="Seshadri R."/>
            <person name="Elbourne L."/>
            <person name="Hassan K.A."/>
            <person name="Durkin A."/>
            <person name="Radune D."/>
            <person name="Mohamoud Y."/>
            <person name="Shay R."/>
            <person name="Jin S."/>
            <person name="Zhang X."/>
            <person name="Lucey K."/>
            <person name="Ballor N.R."/>
            <person name="Ottesen E."/>
            <person name="Rosenthal R."/>
            <person name="Allen A."/>
            <person name="Leadbetter J.R."/>
            <person name="Paulsen I.T."/>
        </authorList>
    </citation>
    <scope>NUCLEOTIDE SEQUENCE [LARGE SCALE GENOMIC DNA]</scope>
    <source>
        <strain evidence="3">ATCC BAA-887 / DSM 12427 / ZAS-2</strain>
    </source>
</reference>
<sequence>MKKLLCVTICFFSAVLVFSQNRADTTIFVEPVTGGSRADQSFFEENVKMEVSAAGYTIIDDLLDAIYSVSSSLAPEDDGNVLSITLSSVREGRELVAQELFYTRVEESYEQLPFLVWQMMANAPFLVSEAPPPVVIAPPSDTSENNSGRIANIVNLVNAVPDDDSWKHKWIYLGGKIGLSPRLYSPSGDDFDVWTFTGEAGVDAGIHVVNFLTIQTEAIFSLDNAEFSSLKAASADGTVAAGAKGKYTTPLFTIPFLVKGVIKPGTSYLVEPYGGIYTTIALTEDSKPSPLGWCAGLDFGIKSGAGILVFDMRFNMDLLNNTTVKDKRVEYQRYVISVTAGFRTGFMNRRQGVNRLRGARFN</sequence>
<dbReference type="AlphaFoldDB" id="F5YME6"/>
<dbReference type="KEGG" id="tpi:TREPR_0177"/>
<evidence type="ECO:0008006" key="4">
    <source>
        <dbReference type="Google" id="ProtNLM"/>
    </source>
</evidence>
<name>F5YME6_TREPZ</name>
<proteinExistence type="predicted"/>
<feature type="chain" id="PRO_5003329964" description="Outer membrane protein beta-barrel domain-containing protein" evidence="1">
    <location>
        <begin position="23"/>
        <end position="362"/>
    </location>
</feature>
<dbReference type="HOGENOM" id="CLU_764918_0_0_12"/>
<dbReference type="Proteomes" id="UP000009223">
    <property type="component" value="Chromosome"/>
</dbReference>
<organism evidence="2 3">
    <name type="scientific">Treponema primitia (strain ATCC BAA-887 / DSM 12427 / ZAS-2)</name>
    <dbReference type="NCBI Taxonomy" id="545694"/>
    <lineage>
        <taxon>Bacteria</taxon>
        <taxon>Pseudomonadati</taxon>
        <taxon>Spirochaetota</taxon>
        <taxon>Spirochaetia</taxon>
        <taxon>Spirochaetales</taxon>
        <taxon>Treponemataceae</taxon>
        <taxon>Treponema</taxon>
    </lineage>
</organism>
<evidence type="ECO:0000256" key="1">
    <source>
        <dbReference type="SAM" id="SignalP"/>
    </source>
</evidence>
<dbReference type="RefSeq" id="WP_015706299.1">
    <property type="nucleotide sequence ID" value="NC_015578.1"/>
</dbReference>
<accession>F5YME6</accession>
<gene>
    <name evidence="2" type="ordered locus">TREPR_0177</name>
</gene>
<evidence type="ECO:0000313" key="2">
    <source>
        <dbReference type="EMBL" id="AEF84584.1"/>
    </source>
</evidence>
<protein>
    <recommendedName>
        <fullName evidence="4">Outer membrane protein beta-barrel domain-containing protein</fullName>
    </recommendedName>
</protein>
<keyword evidence="3" id="KW-1185">Reference proteome</keyword>